<dbReference type="Proteomes" id="UP000010478">
    <property type="component" value="Chromosome"/>
</dbReference>
<accession>K9VIE6</accession>
<evidence type="ECO:0000313" key="2">
    <source>
        <dbReference type="Proteomes" id="UP000010478"/>
    </source>
</evidence>
<evidence type="ECO:0000313" key="1">
    <source>
        <dbReference type="EMBL" id="AFZ07721.1"/>
    </source>
</evidence>
<reference evidence="1 2" key="1">
    <citation type="submission" date="2012-05" db="EMBL/GenBank/DDBJ databases">
        <title>Finished chromosome of genome of Oscillatoria sp. PCC 7112.</title>
        <authorList>
            <consortium name="US DOE Joint Genome Institute"/>
            <person name="Gugger M."/>
            <person name="Coursin T."/>
            <person name="Rippka R."/>
            <person name="Tandeau De Marsac N."/>
            <person name="Huntemann M."/>
            <person name="Wei C.-L."/>
            <person name="Han J."/>
            <person name="Detter J.C."/>
            <person name="Han C."/>
            <person name="Tapia R."/>
            <person name="Davenport K."/>
            <person name="Daligault H."/>
            <person name="Erkkila T."/>
            <person name="Gu W."/>
            <person name="Munk A.C.C."/>
            <person name="Teshima H."/>
            <person name="Xu Y."/>
            <person name="Chain P."/>
            <person name="Chen A."/>
            <person name="Krypides N."/>
            <person name="Mavromatis K."/>
            <person name="Markowitz V."/>
            <person name="Szeto E."/>
            <person name="Ivanova N."/>
            <person name="Mikhailova N."/>
            <person name="Ovchinnikova G."/>
            <person name="Pagani I."/>
            <person name="Pati A."/>
            <person name="Goodwin L."/>
            <person name="Peters L."/>
            <person name="Pitluck S."/>
            <person name="Woyke T."/>
            <person name="Kerfeld C."/>
        </authorList>
    </citation>
    <scope>NUCLEOTIDE SEQUENCE [LARGE SCALE GENOMIC DNA]</scope>
    <source>
        <strain evidence="1 2">PCC 7112</strain>
    </source>
</reference>
<name>K9VIE6_9CYAN</name>
<dbReference type="AlphaFoldDB" id="K9VIE6"/>
<dbReference type="KEGG" id="oni:Osc7112_3339"/>
<gene>
    <name evidence="1" type="ORF">Osc7112_3339</name>
</gene>
<keyword evidence="2" id="KW-1185">Reference proteome</keyword>
<dbReference type="EMBL" id="CP003614">
    <property type="protein sequence ID" value="AFZ07721.1"/>
    <property type="molecule type" value="Genomic_DNA"/>
</dbReference>
<protein>
    <submittedName>
        <fullName evidence="1">Uncharacterized protein</fullName>
    </submittedName>
</protein>
<organism evidence="1 2">
    <name type="scientific">Phormidium nigroviride PCC 7112</name>
    <dbReference type="NCBI Taxonomy" id="179408"/>
    <lineage>
        <taxon>Bacteria</taxon>
        <taxon>Bacillati</taxon>
        <taxon>Cyanobacteriota</taxon>
        <taxon>Cyanophyceae</taxon>
        <taxon>Oscillatoriophycideae</taxon>
        <taxon>Oscillatoriales</taxon>
        <taxon>Oscillatoriaceae</taxon>
        <taxon>Phormidium</taxon>
    </lineage>
</organism>
<sequence length="64" mass="7138">MVNCGPSVAEGVGMDFCHAIIAELIKIRRYGAPILSEGFEGYVLDFIKLLTRLSPRQTNQDRRA</sequence>
<dbReference type="HOGENOM" id="CLU_2863504_0_0_3"/>
<proteinExistence type="predicted"/>